<proteinExistence type="predicted"/>
<dbReference type="AlphaFoldDB" id="A0A3B0V6R2"/>
<gene>
    <name evidence="1" type="ORF">MNBD_GAMMA01-1967</name>
</gene>
<reference evidence="1" key="1">
    <citation type="submission" date="2018-06" db="EMBL/GenBank/DDBJ databases">
        <authorList>
            <person name="Zhirakovskaya E."/>
        </authorList>
    </citation>
    <scope>NUCLEOTIDE SEQUENCE</scope>
</reference>
<sequence>MKNFNSNQTFSRYDYFLGQALYKLFSLRFPINSLNIYKNVKKFKQIYLKRTENNHNGYMERLCHIMI</sequence>
<evidence type="ECO:0000313" key="1">
    <source>
        <dbReference type="EMBL" id="VAW39278.1"/>
    </source>
</evidence>
<dbReference type="EMBL" id="UOEW01000223">
    <property type="protein sequence ID" value="VAW39278.1"/>
    <property type="molecule type" value="Genomic_DNA"/>
</dbReference>
<name>A0A3B0V6R2_9ZZZZ</name>
<protein>
    <submittedName>
        <fullName evidence="1">Uncharacterized protein</fullName>
    </submittedName>
</protein>
<organism evidence="1">
    <name type="scientific">hydrothermal vent metagenome</name>
    <dbReference type="NCBI Taxonomy" id="652676"/>
    <lineage>
        <taxon>unclassified sequences</taxon>
        <taxon>metagenomes</taxon>
        <taxon>ecological metagenomes</taxon>
    </lineage>
</organism>
<accession>A0A3B0V6R2</accession>